<keyword evidence="3" id="KW-0554">One-carbon metabolism</keyword>
<comment type="subunit">
    <text evidence="3">Homodimer.</text>
</comment>
<dbReference type="GO" id="GO:0004372">
    <property type="term" value="F:glycine hydroxymethyltransferase activity"/>
    <property type="evidence" value="ECO:0007669"/>
    <property type="project" value="UniProtKB-UniRule"/>
</dbReference>
<feature type="binding site" evidence="3">
    <location>
        <position position="122"/>
    </location>
    <ligand>
        <name>(6S)-5,6,7,8-tetrahydrofolate</name>
        <dbReference type="ChEBI" id="CHEBI:57453"/>
    </ligand>
</feature>
<dbReference type="Pfam" id="PF00464">
    <property type="entry name" value="SHMT"/>
    <property type="match status" value="1"/>
</dbReference>
<dbReference type="InterPro" id="IPR049943">
    <property type="entry name" value="Ser_HO-MeTrfase-like"/>
</dbReference>
<dbReference type="UniPathway" id="UPA00288">
    <property type="reaction ID" value="UER01023"/>
</dbReference>
<feature type="modified residue" description="N6-(pyridoxal phosphate)lysine" evidence="3 4">
    <location>
        <position position="255"/>
    </location>
</feature>
<keyword evidence="3" id="KW-0963">Cytoplasm</keyword>
<dbReference type="InterPro" id="IPR015422">
    <property type="entry name" value="PyrdxlP-dep_Trfase_small"/>
</dbReference>
<keyword evidence="3 6" id="KW-0808">Transferase</keyword>
<dbReference type="InterPro" id="IPR039429">
    <property type="entry name" value="SHMT-like_dom"/>
</dbReference>
<dbReference type="GO" id="GO:0032259">
    <property type="term" value="P:methylation"/>
    <property type="evidence" value="ECO:0007669"/>
    <property type="project" value="UniProtKB-KW"/>
</dbReference>
<dbReference type="EC" id="2.1.2.1" evidence="3"/>
<dbReference type="SUPFAM" id="SSF53383">
    <property type="entry name" value="PLP-dependent transferases"/>
    <property type="match status" value="1"/>
</dbReference>
<dbReference type="EMBL" id="PDSK01000104">
    <property type="protein sequence ID" value="PIE33016.1"/>
    <property type="molecule type" value="Genomic_DNA"/>
</dbReference>
<comment type="caution">
    <text evidence="6">The sequence shown here is derived from an EMBL/GenBank/DDBJ whole genome shotgun (WGS) entry which is preliminary data.</text>
</comment>
<keyword evidence="6" id="KW-0489">Methyltransferase</keyword>
<dbReference type="GO" id="GO:0035999">
    <property type="term" value="P:tetrahydrofolate interconversion"/>
    <property type="evidence" value="ECO:0007669"/>
    <property type="project" value="UniProtKB-UniRule"/>
</dbReference>
<gene>
    <name evidence="3 6" type="primary">glyA</name>
    <name evidence="6" type="ORF">CSA56_13250</name>
</gene>
<evidence type="ECO:0000313" key="6">
    <source>
        <dbReference type="EMBL" id="PIE33016.1"/>
    </source>
</evidence>
<keyword evidence="2 3" id="KW-0663">Pyridoxal phosphate</keyword>
<comment type="cofactor">
    <cofactor evidence="1 3 4">
        <name>pyridoxal 5'-phosphate</name>
        <dbReference type="ChEBI" id="CHEBI:597326"/>
    </cofactor>
</comment>
<comment type="function">
    <text evidence="3">Catalyzes the reversible interconversion of serine and glycine with tetrahydrofolate (THF) serving as the one-carbon carrier. This reaction serves as the major source of one-carbon groups required for the biosynthesis of purines, thymidylate, methionine, and other important biomolecules. Also exhibits THF-independent aldolase activity toward beta-hydroxyamino acids, producing glycine and aldehydes, via a retro-aldol mechanism.</text>
</comment>
<evidence type="ECO:0000256" key="4">
    <source>
        <dbReference type="PIRSR" id="PIRSR000412-50"/>
    </source>
</evidence>
<evidence type="ECO:0000259" key="5">
    <source>
        <dbReference type="Pfam" id="PF00464"/>
    </source>
</evidence>
<dbReference type="UniPathway" id="UPA00193"/>
<dbReference type="NCBIfam" id="NF000586">
    <property type="entry name" value="PRK00011.1"/>
    <property type="match status" value="1"/>
</dbReference>
<comment type="pathway">
    <text evidence="3">Amino-acid biosynthesis; glycine biosynthesis; glycine from L-serine: step 1/1.</text>
</comment>
<dbReference type="Proteomes" id="UP000230821">
    <property type="component" value="Unassembled WGS sequence"/>
</dbReference>
<dbReference type="GO" id="GO:0005737">
    <property type="term" value="C:cytoplasm"/>
    <property type="evidence" value="ECO:0007669"/>
    <property type="project" value="UniProtKB-SubCell"/>
</dbReference>
<feature type="binding site" evidence="3">
    <location>
        <begin position="126"/>
        <end position="128"/>
    </location>
    <ligand>
        <name>(6S)-5,6,7,8-tetrahydrofolate</name>
        <dbReference type="ChEBI" id="CHEBI:57453"/>
    </ligand>
</feature>
<name>A0A2G6KBD0_9BACT</name>
<proteinExistence type="inferred from homology"/>
<dbReference type="PIRSF" id="PIRSF000412">
    <property type="entry name" value="SHMT"/>
    <property type="match status" value="1"/>
</dbReference>
<comment type="caution">
    <text evidence="3">Lacks conserved residue(s) required for the propagation of feature annotation.</text>
</comment>
<reference evidence="6 7" key="1">
    <citation type="submission" date="2017-10" db="EMBL/GenBank/DDBJ databases">
        <title>Novel microbial diversity and functional potential in the marine mammal oral microbiome.</title>
        <authorList>
            <person name="Dudek N.K."/>
            <person name="Sun C.L."/>
            <person name="Burstein D."/>
            <person name="Kantor R.S."/>
            <person name="Aliaga Goltsman D.S."/>
            <person name="Bik E.M."/>
            <person name="Thomas B.C."/>
            <person name="Banfield J.F."/>
            <person name="Relman D.A."/>
        </authorList>
    </citation>
    <scope>NUCLEOTIDE SEQUENCE [LARGE SCALE GENOMIC DNA]</scope>
    <source>
        <strain evidence="6">DOLJORAL78_47_16</strain>
    </source>
</reference>
<dbReference type="AlphaFoldDB" id="A0A2G6KBD0"/>
<dbReference type="PANTHER" id="PTHR11680">
    <property type="entry name" value="SERINE HYDROXYMETHYLTRANSFERASE"/>
    <property type="match status" value="1"/>
</dbReference>
<dbReference type="PANTHER" id="PTHR11680:SF35">
    <property type="entry name" value="SERINE HYDROXYMETHYLTRANSFERASE 1"/>
    <property type="match status" value="1"/>
</dbReference>
<comment type="similarity">
    <text evidence="3">Belongs to the SHMT family.</text>
</comment>
<dbReference type="CDD" id="cd00378">
    <property type="entry name" value="SHMT"/>
    <property type="match status" value="1"/>
</dbReference>
<dbReference type="GO" id="GO:0030170">
    <property type="term" value="F:pyridoxal phosphate binding"/>
    <property type="evidence" value="ECO:0007669"/>
    <property type="project" value="UniProtKB-UniRule"/>
</dbReference>
<keyword evidence="3" id="KW-0028">Amino-acid biosynthesis</keyword>
<dbReference type="Gene3D" id="3.40.640.10">
    <property type="entry name" value="Type I PLP-dependent aspartate aminotransferase-like (Major domain)"/>
    <property type="match status" value="1"/>
</dbReference>
<dbReference type="InterPro" id="IPR001085">
    <property type="entry name" value="Ser_HO-MeTrfase"/>
</dbReference>
<sequence length="455" mass="50224">MSYSHLQEFDPEIYELIQQEEQRQQEKLTMIPSENFTIPAVREVLSSVFVHKYAEGQAKKRYYEGNQFIDRAELLCKERVRAAFSLPDDWGCNVQALAGGNANLAVYNGILNPGDTILSMYLPDGGHLSHGWSFPENDEAGLEGQVDQRVYLGGKRKVSIVSKFFNVVQYKVEKDTRLFDYDNIRKIAKEYKPNILVSGGTAYPREIDYRALADIASEVGAYYLADVSHEAGLIAGGANASPVGIADVVSFTTHKTLRGPRGAIILAKNDLISDIDFGVFPGLQGGPFEHCIASIAVCLKDVLTDEFKTYAKQIVANAQRFAAKLMELGYDVVSGGTDKHLILVDMRNKGLAGRNPAKALDLAGIVANRNSVPNETGSPMNPSGLRFGTPTITTRGMKEAEMDQIAKWVDEVIQDIAPYSNEKTKDFMPKARQSEVVKRVAGEVRELCAKFPLDM</sequence>
<dbReference type="GO" id="GO:0008168">
    <property type="term" value="F:methyltransferase activity"/>
    <property type="evidence" value="ECO:0007669"/>
    <property type="project" value="UniProtKB-KW"/>
</dbReference>
<dbReference type="InterPro" id="IPR015424">
    <property type="entry name" value="PyrdxlP-dep_Trfase"/>
</dbReference>
<evidence type="ECO:0000256" key="1">
    <source>
        <dbReference type="ARBA" id="ARBA00001933"/>
    </source>
</evidence>
<comment type="catalytic activity">
    <reaction evidence="3">
        <text>(6R)-5,10-methylene-5,6,7,8-tetrahydrofolate + glycine + H2O = (6S)-5,6,7,8-tetrahydrofolate + L-serine</text>
        <dbReference type="Rhea" id="RHEA:15481"/>
        <dbReference type="ChEBI" id="CHEBI:15377"/>
        <dbReference type="ChEBI" id="CHEBI:15636"/>
        <dbReference type="ChEBI" id="CHEBI:33384"/>
        <dbReference type="ChEBI" id="CHEBI:57305"/>
        <dbReference type="ChEBI" id="CHEBI:57453"/>
        <dbReference type="EC" id="2.1.2.1"/>
    </reaction>
</comment>
<dbReference type="Gene3D" id="3.90.1150.10">
    <property type="entry name" value="Aspartate Aminotransferase, domain 1"/>
    <property type="match status" value="1"/>
</dbReference>
<protein>
    <recommendedName>
        <fullName evidence="3">Serine hydroxymethyltransferase</fullName>
        <shortName evidence="3">SHMT</shortName>
        <shortName evidence="3">Serine methylase</shortName>
        <ecNumber evidence="3">2.1.2.1</ecNumber>
    </recommendedName>
</protein>
<dbReference type="GO" id="GO:0019264">
    <property type="term" value="P:glycine biosynthetic process from serine"/>
    <property type="evidence" value="ECO:0007669"/>
    <property type="project" value="UniProtKB-UniRule"/>
</dbReference>
<feature type="domain" description="Serine hydroxymethyltransferase-like" evidence="5">
    <location>
        <begin position="6"/>
        <end position="409"/>
    </location>
</feature>
<comment type="subcellular location">
    <subcellularLocation>
        <location evidence="3">Cytoplasm</location>
    </subcellularLocation>
</comment>
<evidence type="ECO:0000256" key="3">
    <source>
        <dbReference type="HAMAP-Rule" id="MF_00051"/>
    </source>
</evidence>
<accession>A0A2G6KBD0</accession>
<dbReference type="InterPro" id="IPR015421">
    <property type="entry name" value="PyrdxlP-dep_Trfase_major"/>
</dbReference>
<evidence type="ECO:0000313" key="7">
    <source>
        <dbReference type="Proteomes" id="UP000230821"/>
    </source>
</evidence>
<dbReference type="HAMAP" id="MF_00051">
    <property type="entry name" value="SHMT"/>
    <property type="match status" value="1"/>
</dbReference>
<feature type="site" description="Plays an important role in substrate specificity" evidence="3">
    <location>
        <position position="254"/>
    </location>
</feature>
<comment type="pathway">
    <text evidence="3">One-carbon metabolism; tetrahydrofolate interconversion.</text>
</comment>
<organism evidence="6 7">
    <name type="scientific">candidate division KSB3 bacterium</name>
    <dbReference type="NCBI Taxonomy" id="2044937"/>
    <lineage>
        <taxon>Bacteria</taxon>
        <taxon>candidate division KSB3</taxon>
    </lineage>
</organism>
<evidence type="ECO:0000256" key="2">
    <source>
        <dbReference type="ARBA" id="ARBA00022898"/>
    </source>
</evidence>